<dbReference type="Proteomes" id="UP000318437">
    <property type="component" value="Unassembled WGS sequence"/>
</dbReference>
<name>A0A5C6CYD8_9BACT</name>
<sequence>MDLFLPFHEEFSYGATIWKGRITFGLVNVPVTVYKADRRADLGLKFIDSRRMARGRHLLLKHGDKL</sequence>
<organism evidence="1 2">
    <name type="scientific">Bythopirellula polymerisocia</name>
    <dbReference type="NCBI Taxonomy" id="2528003"/>
    <lineage>
        <taxon>Bacteria</taxon>
        <taxon>Pseudomonadati</taxon>
        <taxon>Planctomycetota</taxon>
        <taxon>Planctomycetia</taxon>
        <taxon>Pirellulales</taxon>
        <taxon>Lacipirellulaceae</taxon>
        <taxon>Bythopirellula</taxon>
    </lineage>
</organism>
<dbReference type="EMBL" id="SJPS01000003">
    <property type="protein sequence ID" value="TWU27659.1"/>
    <property type="molecule type" value="Genomic_DNA"/>
</dbReference>
<evidence type="ECO:0000313" key="1">
    <source>
        <dbReference type="EMBL" id="TWU27659.1"/>
    </source>
</evidence>
<gene>
    <name evidence="1" type="ORF">Pla144_24360</name>
</gene>
<protein>
    <submittedName>
        <fullName evidence="1">Uncharacterized protein</fullName>
    </submittedName>
</protein>
<evidence type="ECO:0000313" key="2">
    <source>
        <dbReference type="Proteomes" id="UP000318437"/>
    </source>
</evidence>
<reference evidence="1 2" key="1">
    <citation type="submission" date="2019-02" db="EMBL/GenBank/DDBJ databases">
        <title>Deep-cultivation of Planctomycetes and their phenomic and genomic characterization uncovers novel biology.</title>
        <authorList>
            <person name="Wiegand S."/>
            <person name="Jogler M."/>
            <person name="Boedeker C."/>
            <person name="Pinto D."/>
            <person name="Vollmers J."/>
            <person name="Rivas-Marin E."/>
            <person name="Kohn T."/>
            <person name="Peeters S.H."/>
            <person name="Heuer A."/>
            <person name="Rast P."/>
            <person name="Oberbeckmann S."/>
            <person name="Bunk B."/>
            <person name="Jeske O."/>
            <person name="Meyerdierks A."/>
            <person name="Storesund J.E."/>
            <person name="Kallscheuer N."/>
            <person name="Luecker S."/>
            <person name="Lage O.M."/>
            <person name="Pohl T."/>
            <person name="Merkel B.J."/>
            <person name="Hornburger P."/>
            <person name="Mueller R.-W."/>
            <person name="Bruemmer F."/>
            <person name="Labrenz M."/>
            <person name="Spormann A.M."/>
            <person name="Op Den Camp H."/>
            <person name="Overmann J."/>
            <person name="Amann R."/>
            <person name="Jetten M.S.M."/>
            <person name="Mascher T."/>
            <person name="Medema M.H."/>
            <person name="Devos D.P."/>
            <person name="Kaster A.-K."/>
            <person name="Ovreas L."/>
            <person name="Rohde M."/>
            <person name="Galperin M.Y."/>
            <person name="Jogler C."/>
        </authorList>
    </citation>
    <scope>NUCLEOTIDE SEQUENCE [LARGE SCALE GENOMIC DNA]</scope>
    <source>
        <strain evidence="1 2">Pla144</strain>
    </source>
</reference>
<keyword evidence="2" id="KW-1185">Reference proteome</keyword>
<accession>A0A5C6CYD8</accession>
<comment type="caution">
    <text evidence="1">The sequence shown here is derived from an EMBL/GenBank/DDBJ whole genome shotgun (WGS) entry which is preliminary data.</text>
</comment>
<proteinExistence type="predicted"/>
<dbReference type="AlphaFoldDB" id="A0A5C6CYD8"/>